<dbReference type="EMBL" id="PQXN01000026">
    <property type="protein sequence ID" value="TGO61565.1"/>
    <property type="molecule type" value="Genomic_DNA"/>
</dbReference>
<feature type="compositionally biased region" description="Polar residues" evidence="1">
    <location>
        <begin position="30"/>
        <end position="39"/>
    </location>
</feature>
<accession>A0A4Z1IJI2</accession>
<keyword evidence="3" id="KW-1185">Reference proteome</keyword>
<evidence type="ECO:0000256" key="1">
    <source>
        <dbReference type="SAM" id="MobiDB-lite"/>
    </source>
</evidence>
<proteinExistence type="predicted"/>
<evidence type="ECO:0000313" key="3">
    <source>
        <dbReference type="Proteomes" id="UP000297527"/>
    </source>
</evidence>
<name>A0A4Z1IJI2_9HELO</name>
<dbReference type="Proteomes" id="UP000297527">
    <property type="component" value="Unassembled WGS sequence"/>
</dbReference>
<sequence length="117" mass="12767">MHPSGFYGIESLQPGGEIFSGGTLPGEPLTDNSSSSTLPVGTLSWDAFNQDTDLTALPTSSPTAQSLQQHTTMTCHGKRTCRFKCKCAEKSKRREKQEQRRQNKLLAKNHGGTNDVT</sequence>
<comment type="caution">
    <text evidence="2">The sequence shown here is derived from an EMBL/GenBank/DDBJ whole genome shotgun (WGS) entry which is preliminary data.</text>
</comment>
<feature type="region of interest" description="Disordered" evidence="1">
    <location>
        <begin position="10"/>
        <end position="39"/>
    </location>
</feature>
<feature type="compositionally biased region" description="Basic and acidic residues" evidence="1">
    <location>
        <begin position="89"/>
        <end position="101"/>
    </location>
</feature>
<protein>
    <submittedName>
        <fullName evidence="2">Uncharacterized protein</fullName>
    </submittedName>
</protein>
<gene>
    <name evidence="2" type="ORF">BCON_0026g00090</name>
</gene>
<organism evidence="2 3">
    <name type="scientific">Botryotinia convoluta</name>
    <dbReference type="NCBI Taxonomy" id="54673"/>
    <lineage>
        <taxon>Eukaryota</taxon>
        <taxon>Fungi</taxon>
        <taxon>Dikarya</taxon>
        <taxon>Ascomycota</taxon>
        <taxon>Pezizomycotina</taxon>
        <taxon>Leotiomycetes</taxon>
        <taxon>Helotiales</taxon>
        <taxon>Sclerotiniaceae</taxon>
        <taxon>Botryotinia</taxon>
    </lineage>
</organism>
<evidence type="ECO:0000313" key="2">
    <source>
        <dbReference type="EMBL" id="TGO61565.1"/>
    </source>
</evidence>
<reference evidence="2 3" key="1">
    <citation type="submission" date="2017-12" db="EMBL/GenBank/DDBJ databases">
        <title>Comparative genomics of Botrytis spp.</title>
        <authorList>
            <person name="Valero-Jimenez C.A."/>
            <person name="Tapia P."/>
            <person name="Veloso J."/>
            <person name="Silva-Moreno E."/>
            <person name="Staats M."/>
            <person name="Valdes J.H."/>
            <person name="Van Kan J.A.L."/>
        </authorList>
    </citation>
    <scope>NUCLEOTIDE SEQUENCE [LARGE SCALE GENOMIC DNA]</scope>
    <source>
        <strain evidence="2 3">MUCL11595</strain>
    </source>
</reference>
<dbReference type="AlphaFoldDB" id="A0A4Z1IJI2"/>
<feature type="region of interest" description="Disordered" evidence="1">
    <location>
        <begin position="89"/>
        <end position="117"/>
    </location>
</feature>